<reference evidence="2 3" key="1">
    <citation type="submission" date="2016-01" db="EMBL/GenBank/DDBJ databases">
        <title>Biosynthesis of antibiotic leucinostatins and their inhibition on Phytophthora in bio-control Purpureocillium lilacinum.</title>
        <authorList>
            <person name="Wang G."/>
            <person name="Liu Z."/>
            <person name="Lin R."/>
            <person name="Li E."/>
            <person name="Mao Z."/>
            <person name="Ling J."/>
            <person name="Yin W."/>
            <person name="Xie B."/>
        </authorList>
    </citation>
    <scope>NUCLEOTIDE SEQUENCE [LARGE SCALE GENOMIC DNA]</scope>
    <source>
        <strain evidence="2">PLBJ-1</strain>
    </source>
</reference>
<comment type="caution">
    <text evidence="2">The sequence shown here is derived from an EMBL/GenBank/DDBJ whole genome shotgun (WGS) entry which is preliminary data.</text>
</comment>
<evidence type="ECO:0000313" key="2">
    <source>
        <dbReference type="EMBL" id="OAQ69539.1"/>
    </source>
</evidence>
<sequence>MEPYRRPETDQVAKNRKALVVDTSGISTAGPASSGGSSARFTPSPYDVRYFPRNERPRTPVRYEDVASQSTNDTAPDPDAGRGFTHRAVMDAFAPANRAGWLGVPFSSRGFPHQDQQPADSAYGSLESPVSLPYGQVSNSHHHRGLSMTSLATVKEDYSRGGESLQFSAQKQESPFSAPVFTNMEPQERAVARPSPFAASLWHQRSASVPRVGPSSLSTALRSATQSSWAAEDPFWSPRTGRVGAPSAPLMNRENGRDGQSCTEDPGQQSAFNMQDLRVALPALTGNDHTQRCNDRTHNLSHNHGDRGPASLALGRLGDPSSLVKVGHSAAGTQPIDVSPASSAFPARGMRSLAVPGFTPMRACLAAAEEERAQGQQVARPALSSQACCSSKFSVRYKGMHTTKNASNDILPDRLNCSVWITNLPEDITYAELLESVGSRGRIFCSFINSPDGIKFHTAAAKVVFFKPGPAQRLRDEAAHPGFYVRGHRTRITLNRIKSGEVQVAGRNCRVLIITGRDDFVNEQTLREWFDRRIVWQGDGVNELIHARGRRVLEWRFGSYRNQAEMAKLALEKDRPVGLEHVEFGFDPNEVGAEDMSSYAIAAERIQGRY</sequence>
<organism evidence="2 3">
    <name type="scientific">Purpureocillium lilacinum</name>
    <name type="common">Paecilomyces lilacinus</name>
    <dbReference type="NCBI Taxonomy" id="33203"/>
    <lineage>
        <taxon>Eukaryota</taxon>
        <taxon>Fungi</taxon>
        <taxon>Dikarya</taxon>
        <taxon>Ascomycota</taxon>
        <taxon>Pezizomycotina</taxon>
        <taxon>Sordariomycetes</taxon>
        <taxon>Hypocreomycetidae</taxon>
        <taxon>Hypocreales</taxon>
        <taxon>Ophiocordycipitaceae</taxon>
        <taxon>Purpureocillium</taxon>
    </lineage>
</organism>
<dbReference type="InterPro" id="IPR035979">
    <property type="entry name" value="RBD_domain_sf"/>
</dbReference>
<dbReference type="AlphaFoldDB" id="A0A179FX32"/>
<dbReference type="Proteomes" id="UP000078240">
    <property type="component" value="Unassembled WGS sequence"/>
</dbReference>
<protein>
    <recommendedName>
        <fullName evidence="4">RRM domain-containing protein</fullName>
    </recommendedName>
</protein>
<feature type="region of interest" description="Disordered" evidence="1">
    <location>
        <begin position="1"/>
        <end position="83"/>
    </location>
</feature>
<dbReference type="EMBL" id="LSBH01000011">
    <property type="protein sequence ID" value="OAQ69539.1"/>
    <property type="molecule type" value="Genomic_DNA"/>
</dbReference>
<feature type="compositionally biased region" description="Basic and acidic residues" evidence="1">
    <location>
        <begin position="289"/>
        <end position="307"/>
    </location>
</feature>
<dbReference type="GO" id="GO:0003676">
    <property type="term" value="F:nucleic acid binding"/>
    <property type="evidence" value="ECO:0007669"/>
    <property type="project" value="InterPro"/>
</dbReference>
<feature type="compositionally biased region" description="Basic and acidic residues" evidence="1">
    <location>
        <begin position="50"/>
        <end position="65"/>
    </location>
</feature>
<evidence type="ECO:0008006" key="4">
    <source>
        <dbReference type="Google" id="ProtNLM"/>
    </source>
</evidence>
<feature type="compositionally biased region" description="Basic and acidic residues" evidence="1">
    <location>
        <begin position="1"/>
        <end position="13"/>
    </location>
</feature>
<evidence type="ECO:0000313" key="3">
    <source>
        <dbReference type="Proteomes" id="UP000078240"/>
    </source>
</evidence>
<proteinExistence type="predicted"/>
<name>A0A179FX32_PURLI</name>
<feature type="compositionally biased region" description="Low complexity" evidence="1">
    <location>
        <begin position="24"/>
        <end position="39"/>
    </location>
</feature>
<accession>A0A179FX32</accession>
<gene>
    <name evidence="2" type="ORF">VFPBJ_10914</name>
</gene>
<feature type="region of interest" description="Disordered" evidence="1">
    <location>
        <begin position="232"/>
        <end position="268"/>
    </location>
</feature>
<dbReference type="SUPFAM" id="SSF54928">
    <property type="entry name" value="RNA-binding domain, RBD"/>
    <property type="match status" value="1"/>
</dbReference>
<feature type="region of interest" description="Disordered" evidence="1">
    <location>
        <begin position="286"/>
        <end position="313"/>
    </location>
</feature>
<feature type="compositionally biased region" description="Polar residues" evidence="1">
    <location>
        <begin position="258"/>
        <end position="268"/>
    </location>
</feature>
<evidence type="ECO:0000256" key="1">
    <source>
        <dbReference type="SAM" id="MobiDB-lite"/>
    </source>
</evidence>